<dbReference type="GO" id="GO:0016279">
    <property type="term" value="F:protein-lysine N-methyltransferase activity"/>
    <property type="evidence" value="ECO:0007669"/>
    <property type="project" value="UniProtKB-UniRule"/>
</dbReference>
<dbReference type="SUPFAM" id="SSF53335">
    <property type="entry name" value="S-adenosyl-L-methionine-dependent methyltransferases"/>
    <property type="match status" value="1"/>
</dbReference>
<dbReference type="Proteomes" id="UP000267821">
    <property type="component" value="Unassembled WGS sequence"/>
</dbReference>
<feature type="binding site" evidence="1">
    <location>
        <position position="140"/>
    </location>
    <ligand>
        <name>S-adenosyl-L-methionine</name>
        <dbReference type="ChEBI" id="CHEBI:59789"/>
    </ligand>
</feature>
<dbReference type="GO" id="GO:0032259">
    <property type="term" value="P:methylation"/>
    <property type="evidence" value="ECO:0007669"/>
    <property type="project" value="UniProtKB-KW"/>
</dbReference>
<dbReference type="GO" id="GO:0005829">
    <property type="term" value="C:cytosol"/>
    <property type="evidence" value="ECO:0007669"/>
    <property type="project" value="TreeGrafter"/>
</dbReference>
<dbReference type="PANTHER" id="PTHR14614:SF152">
    <property type="entry name" value="PROTEIN-LYSINE N-METHYLTRANSFERASE EFM6"/>
    <property type="match status" value="1"/>
</dbReference>
<evidence type="ECO:0000313" key="3">
    <source>
        <dbReference type="Proteomes" id="UP000267821"/>
    </source>
</evidence>
<reference evidence="2 3" key="1">
    <citation type="journal article" date="2018" name="Nat. Ecol. Evol.">
        <title>Pezizomycetes genomes reveal the molecular basis of ectomycorrhizal truffle lifestyle.</title>
        <authorList>
            <person name="Murat C."/>
            <person name="Payen T."/>
            <person name="Noel B."/>
            <person name="Kuo A."/>
            <person name="Morin E."/>
            <person name="Chen J."/>
            <person name="Kohler A."/>
            <person name="Krizsan K."/>
            <person name="Balestrini R."/>
            <person name="Da Silva C."/>
            <person name="Montanini B."/>
            <person name="Hainaut M."/>
            <person name="Levati E."/>
            <person name="Barry K.W."/>
            <person name="Belfiori B."/>
            <person name="Cichocki N."/>
            <person name="Clum A."/>
            <person name="Dockter R.B."/>
            <person name="Fauchery L."/>
            <person name="Guy J."/>
            <person name="Iotti M."/>
            <person name="Le Tacon F."/>
            <person name="Lindquist E.A."/>
            <person name="Lipzen A."/>
            <person name="Malagnac F."/>
            <person name="Mello A."/>
            <person name="Molinier V."/>
            <person name="Miyauchi S."/>
            <person name="Poulain J."/>
            <person name="Riccioni C."/>
            <person name="Rubini A."/>
            <person name="Sitrit Y."/>
            <person name="Splivallo R."/>
            <person name="Traeger S."/>
            <person name="Wang M."/>
            <person name="Zifcakova L."/>
            <person name="Wipf D."/>
            <person name="Zambonelli A."/>
            <person name="Paolocci F."/>
            <person name="Nowrousian M."/>
            <person name="Ottonello S."/>
            <person name="Baldrian P."/>
            <person name="Spatafora J.W."/>
            <person name="Henrissat B."/>
            <person name="Nagy L.G."/>
            <person name="Aury J.M."/>
            <person name="Wincker P."/>
            <person name="Grigoriev I.V."/>
            <person name="Bonfante P."/>
            <person name="Martin F.M."/>
        </authorList>
    </citation>
    <scope>NUCLEOTIDE SEQUENCE [LARGE SCALE GENOMIC DNA]</scope>
    <source>
        <strain evidence="2 3">ATCC MYA-4762</strain>
    </source>
</reference>
<protein>
    <recommendedName>
        <fullName evidence="1">Protein-lysine N-methyltransferase EFM6</fullName>
        <ecNumber evidence="1">2.1.1.-</ecNumber>
    </recommendedName>
    <alternativeName>
        <fullName evidence="1">Elongation factor methyltransferase 6</fullName>
    </alternativeName>
</protein>
<keyword evidence="3" id="KW-1185">Reference proteome</keyword>
<dbReference type="STRING" id="1051890.A0A3N4M770"/>
<feature type="binding site" evidence="1">
    <location>
        <position position="159"/>
    </location>
    <ligand>
        <name>S-adenosyl-L-methionine</name>
        <dbReference type="ChEBI" id="CHEBI:59789"/>
    </ligand>
</feature>
<dbReference type="InterPro" id="IPR029063">
    <property type="entry name" value="SAM-dependent_MTases_sf"/>
</dbReference>
<dbReference type="InParanoid" id="A0A3N4M770"/>
<dbReference type="Gene3D" id="3.40.50.150">
    <property type="entry name" value="Vaccinia Virus protein VP39"/>
    <property type="match status" value="1"/>
</dbReference>
<evidence type="ECO:0000313" key="2">
    <source>
        <dbReference type="EMBL" id="RPB28501.1"/>
    </source>
</evidence>
<dbReference type="EMBL" id="ML121529">
    <property type="protein sequence ID" value="RPB28501.1"/>
    <property type="molecule type" value="Genomic_DNA"/>
</dbReference>
<feature type="binding site" evidence="1">
    <location>
        <begin position="86"/>
        <end position="88"/>
    </location>
    <ligand>
        <name>S-adenosyl-L-methionine</name>
        <dbReference type="ChEBI" id="CHEBI:59789"/>
    </ligand>
</feature>
<name>A0A3N4M770_9PEZI</name>
<dbReference type="Pfam" id="PF10294">
    <property type="entry name" value="Methyltransf_16"/>
    <property type="match status" value="1"/>
</dbReference>
<comment type="subcellular location">
    <subcellularLocation>
        <location evidence="1">Cytoplasm</location>
    </subcellularLocation>
</comment>
<dbReference type="InterPro" id="IPR019410">
    <property type="entry name" value="Methyltransf_16"/>
</dbReference>
<keyword evidence="1" id="KW-0963">Cytoplasm</keyword>
<dbReference type="OrthoDB" id="407325at2759"/>
<sequence>MNIFNDSSDSEVEPFSEDLIPSSARLEACITETDFDGLLFPPLKLHEDLARGCGGMIWQAGTTLAKYVLRNYDSEKLVGKRIVELGAGGGLVGLAMASKFRDAGDMKLWITDQEPMMELMKRNTELNELTNKVKVGLLNWGEPIPASIARAPIDIILAADCVYFEPAFPLLEQTLVELVEKDTLVLFCYKKRRRADIRFMKAISKRLNVTQIKDFQGFEESSKESIFLSAIPLPFAAFSHS</sequence>
<comment type="similarity">
    <text evidence="1">Belongs to the class I-like SAM-binding methyltransferase superfamily. METTL21 family. EFM6 subfamily.</text>
</comment>
<proteinExistence type="inferred from homology"/>
<keyword evidence="1" id="KW-0808">Transferase</keyword>
<dbReference type="HAMAP" id="MF_03198">
    <property type="entry name" value="Methyltr_EFM6"/>
    <property type="match status" value="1"/>
</dbReference>
<feature type="binding site" evidence="1">
    <location>
        <position position="58"/>
    </location>
    <ligand>
        <name>S-adenosyl-L-methionine</name>
        <dbReference type="ChEBI" id="CHEBI:59789"/>
    </ligand>
</feature>
<dbReference type="PANTHER" id="PTHR14614">
    <property type="entry name" value="HEPATOCELLULAR CARCINOMA-ASSOCIATED ANTIGEN"/>
    <property type="match status" value="1"/>
</dbReference>
<keyword evidence="1" id="KW-0489">Methyltransferase</keyword>
<dbReference type="EC" id="2.1.1.-" evidence="1"/>
<comment type="function">
    <text evidence="1">S-adenosyl-L-methionine-dependent protein-lysine N-methyltransferase that methylates elongation factor 1-alpha.</text>
</comment>
<keyword evidence="1" id="KW-0949">S-adenosyl-L-methionine</keyword>
<dbReference type="InterPro" id="IPR033684">
    <property type="entry name" value="EFM6"/>
</dbReference>
<evidence type="ECO:0000256" key="1">
    <source>
        <dbReference type="HAMAP-Rule" id="MF_03198"/>
    </source>
</evidence>
<gene>
    <name evidence="1" type="primary">EFM6</name>
    <name evidence="2" type="ORF">L211DRAFT_390042</name>
</gene>
<accession>A0A3N4M770</accession>
<feature type="binding site" evidence="1">
    <location>
        <position position="112"/>
    </location>
    <ligand>
        <name>S-adenosyl-L-methionine</name>
        <dbReference type="ChEBI" id="CHEBI:59789"/>
    </ligand>
</feature>
<organism evidence="2 3">
    <name type="scientific">Terfezia boudieri ATCC MYA-4762</name>
    <dbReference type="NCBI Taxonomy" id="1051890"/>
    <lineage>
        <taxon>Eukaryota</taxon>
        <taxon>Fungi</taxon>
        <taxon>Dikarya</taxon>
        <taxon>Ascomycota</taxon>
        <taxon>Pezizomycotina</taxon>
        <taxon>Pezizomycetes</taxon>
        <taxon>Pezizales</taxon>
        <taxon>Pezizaceae</taxon>
        <taxon>Terfezia</taxon>
    </lineage>
</organism>
<dbReference type="AlphaFoldDB" id="A0A3N4M770"/>
<dbReference type="FunCoup" id="A0A3N4M770">
    <property type="interactions" value="395"/>
</dbReference>